<gene>
    <name evidence="2" type="ORF">IRI77_13105</name>
</gene>
<dbReference type="RefSeq" id="WP_194452498.1">
    <property type="nucleotide sequence ID" value="NZ_CP063849.1"/>
</dbReference>
<dbReference type="Pfam" id="PF14060">
    <property type="entry name" value="DUF4252"/>
    <property type="match status" value="1"/>
</dbReference>
<reference evidence="2 3" key="1">
    <citation type="submission" date="2020-10" db="EMBL/GenBank/DDBJ databases">
        <title>Complete genome sequence of Paludibaculum fermentans P105T, a facultatively anaerobic acidobacterium capable of dissimilatory Fe(III) reduction.</title>
        <authorList>
            <person name="Dedysh S.N."/>
            <person name="Beletsky A.V."/>
            <person name="Kulichevskaya I.S."/>
            <person name="Mardanov A.V."/>
            <person name="Ravin N.V."/>
        </authorList>
    </citation>
    <scope>NUCLEOTIDE SEQUENCE [LARGE SCALE GENOMIC DNA]</scope>
    <source>
        <strain evidence="2 3">P105</strain>
    </source>
</reference>
<name>A0A7S7NW09_PALFE</name>
<protein>
    <submittedName>
        <fullName evidence="2">DUF4252 domain-containing protein</fullName>
    </submittedName>
</protein>
<keyword evidence="3" id="KW-1185">Reference proteome</keyword>
<evidence type="ECO:0000313" key="2">
    <source>
        <dbReference type="EMBL" id="QOY90841.1"/>
    </source>
</evidence>
<dbReference type="EMBL" id="CP063849">
    <property type="protein sequence ID" value="QOY90841.1"/>
    <property type="molecule type" value="Genomic_DNA"/>
</dbReference>
<feature type="chain" id="PRO_5033059211" evidence="1">
    <location>
        <begin position="19"/>
        <end position="181"/>
    </location>
</feature>
<dbReference type="AlphaFoldDB" id="A0A7S7NW09"/>
<dbReference type="Proteomes" id="UP000593892">
    <property type="component" value="Chromosome"/>
</dbReference>
<keyword evidence="1" id="KW-0732">Signal</keyword>
<dbReference type="KEGG" id="pfer:IRI77_13105"/>
<evidence type="ECO:0000256" key="1">
    <source>
        <dbReference type="SAM" id="SignalP"/>
    </source>
</evidence>
<sequence>MMFRSVLLIVSAAGLLSAQQIKFPAAFERLAEKASETVNVTLDSQTLSFATKFLSDKKDEADVKRIAQKIKGIYVRGYEFDKEGEYTDKDLSDIRSQLKGPEWSVIVSTRSKRDREISEIYLHRDGGLLIIAAEPKELTIVNIMGNIDPSDLTNLSGQFGIPKVSGVPGKGARKNGKDEEE</sequence>
<organism evidence="2 3">
    <name type="scientific">Paludibaculum fermentans</name>
    <dbReference type="NCBI Taxonomy" id="1473598"/>
    <lineage>
        <taxon>Bacteria</taxon>
        <taxon>Pseudomonadati</taxon>
        <taxon>Acidobacteriota</taxon>
        <taxon>Terriglobia</taxon>
        <taxon>Bryobacterales</taxon>
        <taxon>Bryobacteraceae</taxon>
        <taxon>Paludibaculum</taxon>
    </lineage>
</organism>
<proteinExistence type="predicted"/>
<feature type="signal peptide" evidence="1">
    <location>
        <begin position="1"/>
        <end position="18"/>
    </location>
</feature>
<dbReference type="InterPro" id="IPR025348">
    <property type="entry name" value="DUF4252"/>
</dbReference>
<evidence type="ECO:0000313" key="3">
    <source>
        <dbReference type="Proteomes" id="UP000593892"/>
    </source>
</evidence>
<accession>A0A7S7NW09</accession>